<protein>
    <submittedName>
        <fullName evidence="1">Methionyl-tRNA formyltransferase</fullName>
    </submittedName>
</protein>
<dbReference type="GO" id="GO:0016740">
    <property type="term" value="F:transferase activity"/>
    <property type="evidence" value="ECO:0007669"/>
    <property type="project" value="UniProtKB-KW"/>
</dbReference>
<proteinExistence type="predicted"/>
<dbReference type="EMBL" id="WPHR01000014">
    <property type="protein sequence ID" value="MUZ74230.1"/>
    <property type="molecule type" value="Genomic_DNA"/>
</dbReference>
<evidence type="ECO:0000313" key="1">
    <source>
        <dbReference type="EMBL" id="MUZ74230.1"/>
    </source>
</evidence>
<gene>
    <name evidence="1" type="ORF">GOZ90_16200</name>
</gene>
<name>A0A6L6VEA8_AGRVI</name>
<organism evidence="1 2">
    <name type="scientific">Agrobacterium vitis</name>
    <name type="common">Rhizobium vitis</name>
    <dbReference type="NCBI Taxonomy" id="373"/>
    <lineage>
        <taxon>Bacteria</taxon>
        <taxon>Pseudomonadati</taxon>
        <taxon>Pseudomonadota</taxon>
        <taxon>Alphaproteobacteria</taxon>
        <taxon>Hyphomicrobiales</taxon>
        <taxon>Rhizobiaceae</taxon>
        <taxon>Rhizobium/Agrobacterium group</taxon>
        <taxon>Agrobacterium</taxon>
    </lineage>
</organism>
<sequence>MERNSLHDDVSATYSVFGQDERLVLQIDTYGSLERKIPGKKSQTIQFDRNSAEQLFKILKDEFLFK</sequence>
<accession>A0A6L6VEA8</accession>
<dbReference type="AlphaFoldDB" id="A0A6L6VEA8"/>
<comment type="caution">
    <text evidence="1">The sequence shown here is derived from an EMBL/GenBank/DDBJ whole genome shotgun (WGS) entry which is preliminary data.</text>
</comment>
<dbReference type="Proteomes" id="UP000477951">
    <property type="component" value="Unassembled WGS sequence"/>
</dbReference>
<evidence type="ECO:0000313" key="2">
    <source>
        <dbReference type="Proteomes" id="UP000477951"/>
    </source>
</evidence>
<keyword evidence="1" id="KW-0808">Transferase</keyword>
<reference evidence="1 2" key="1">
    <citation type="submission" date="2019-12" db="EMBL/GenBank/DDBJ databases">
        <title>Whole-genome sequencing of Allorhizobium vitis.</title>
        <authorList>
            <person name="Gan H.M."/>
            <person name="Szegedi E."/>
            <person name="Burr T."/>
            <person name="Savka M.A."/>
        </authorList>
    </citation>
    <scope>NUCLEOTIDE SEQUENCE [LARGE SCALE GENOMIC DNA]</scope>
    <source>
        <strain evidence="1 2">CG516</strain>
    </source>
</reference>